<sequence length="219" mass="24425">FEEEIAAHITRQANNDKGASLCKLCLKQAFFTLDSFQQLEKLASDSIQASALEESKTKARLDELELFTPCAFFRTPLLFVRLFVCLFVCLCFAPQKSGPPNKTLPFYLQRTFKLLAAASGSGLTAKQGSSPRAQAKNSGVWQKKVVVNGNSFHWSLTAAIDNDQSFCKEQMCLGSFALRELLDGTMDFALLPEYFGGSFDRDYAEKLVVEAFEEDKTRV</sequence>
<feature type="non-terminal residue" evidence="1">
    <location>
        <position position="1"/>
    </location>
</feature>
<evidence type="ECO:0000313" key="2">
    <source>
        <dbReference type="Proteomes" id="UP000266841"/>
    </source>
</evidence>
<gene>
    <name evidence="1" type="ORF">THAOC_17091</name>
</gene>
<dbReference type="EMBL" id="AGNL01018983">
    <property type="protein sequence ID" value="EJK62300.1"/>
    <property type="molecule type" value="Genomic_DNA"/>
</dbReference>
<proteinExistence type="predicted"/>
<name>K0SAL2_THAOC</name>
<comment type="caution">
    <text evidence="1">The sequence shown here is derived from an EMBL/GenBank/DDBJ whole genome shotgun (WGS) entry which is preliminary data.</text>
</comment>
<keyword evidence="2" id="KW-1185">Reference proteome</keyword>
<reference evidence="1 2" key="1">
    <citation type="journal article" date="2012" name="Genome Biol.">
        <title>Genome and low-iron response of an oceanic diatom adapted to chronic iron limitation.</title>
        <authorList>
            <person name="Lommer M."/>
            <person name="Specht M."/>
            <person name="Roy A.S."/>
            <person name="Kraemer L."/>
            <person name="Andreson R."/>
            <person name="Gutowska M.A."/>
            <person name="Wolf J."/>
            <person name="Bergner S.V."/>
            <person name="Schilhabel M.B."/>
            <person name="Klostermeier U.C."/>
            <person name="Beiko R.G."/>
            <person name="Rosenstiel P."/>
            <person name="Hippler M."/>
            <person name="Laroche J."/>
        </authorList>
    </citation>
    <scope>NUCLEOTIDE SEQUENCE [LARGE SCALE GENOMIC DNA]</scope>
    <source>
        <strain evidence="1 2">CCMP1005</strain>
    </source>
</reference>
<accession>K0SAL2</accession>
<protein>
    <submittedName>
        <fullName evidence="1">Uncharacterized protein</fullName>
    </submittedName>
</protein>
<dbReference type="Proteomes" id="UP000266841">
    <property type="component" value="Unassembled WGS sequence"/>
</dbReference>
<organism evidence="1 2">
    <name type="scientific">Thalassiosira oceanica</name>
    <name type="common">Marine diatom</name>
    <dbReference type="NCBI Taxonomy" id="159749"/>
    <lineage>
        <taxon>Eukaryota</taxon>
        <taxon>Sar</taxon>
        <taxon>Stramenopiles</taxon>
        <taxon>Ochrophyta</taxon>
        <taxon>Bacillariophyta</taxon>
        <taxon>Coscinodiscophyceae</taxon>
        <taxon>Thalassiosirophycidae</taxon>
        <taxon>Thalassiosirales</taxon>
        <taxon>Thalassiosiraceae</taxon>
        <taxon>Thalassiosira</taxon>
    </lineage>
</organism>
<evidence type="ECO:0000313" key="1">
    <source>
        <dbReference type="EMBL" id="EJK62300.1"/>
    </source>
</evidence>
<dbReference type="AlphaFoldDB" id="K0SAL2"/>